<feature type="transmembrane region" description="Helical" evidence="8">
    <location>
        <begin position="86"/>
        <end position="108"/>
    </location>
</feature>
<dbReference type="InParanoid" id="D3AXS1"/>
<keyword evidence="5" id="KW-0256">Endoplasmic reticulum</keyword>
<evidence type="ECO:0000313" key="9">
    <source>
        <dbReference type="EMBL" id="EFA85748.1"/>
    </source>
</evidence>
<evidence type="ECO:0000256" key="3">
    <source>
        <dbReference type="ARBA" id="ARBA00020820"/>
    </source>
</evidence>
<comment type="caution">
    <text evidence="9">The sequence shown here is derived from an EMBL/GenBank/DDBJ whole genome shotgun (WGS) entry which is preliminary data.</text>
</comment>
<protein>
    <recommendedName>
        <fullName evidence="3">ER membrane protein complex subunit 4</fullName>
    </recommendedName>
</protein>
<evidence type="ECO:0000256" key="8">
    <source>
        <dbReference type="SAM" id="Phobius"/>
    </source>
</evidence>
<keyword evidence="6 8" id="KW-1133">Transmembrane helix</keyword>
<organism evidence="9 10">
    <name type="scientific">Heterostelium pallidum (strain ATCC 26659 / Pp 5 / PN500)</name>
    <name type="common">Cellular slime mold</name>
    <name type="synonym">Polysphondylium pallidum</name>
    <dbReference type="NCBI Taxonomy" id="670386"/>
    <lineage>
        <taxon>Eukaryota</taxon>
        <taxon>Amoebozoa</taxon>
        <taxon>Evosea</taxon>
        <taxon>Eumycetozoa</taxon>
        <taxon>Dictyostelia</taxon>
        <taxon>Acytosteliales</taxon>
        <taxon>Acytosteliaceae</taxon>
        <taxon>Heterostelium</taxon>
    </lineage>
</organism>
<dbReference type="PANTHER" id="PTHR19315">
    <property type="entry name" value="ER MEMBRANE PROTEIN COMPLEX SUBUNIT 4"/>
    <property type="match status" value="1"/>
</dbReference>
<keyword evidence="4 8" id="KW-0812">Transmembrane</keyword>
<dbReference type="GO" id="GO:0005789">
    <property type="term" value="C:endoplasmic reticulum membrane"/>
    <property type="evidence" value="ECO:0007669"/>
    <property type="project" value="UniProtKB-SubCell"/>
</dbReference>
<name>D3AXS1_HETP5</name>
<feature type="transmembrane region" description="Helical" evidence="8">
    <location>
        <begin position="130"/>
        <end position="149"/>
    </location>
</feature>
<evidence type="ECO:0000256" key="5">
    <source>
        <dbReference type="ARBA" id="ARBA00022824"/>
    </source>
</evidence>
<dbReference type="InterPro" id="IPR009445">
    <property type="entry name" value="TMEM85/Emc4"/>
</dbReference>
<evidence type="ECO:0000313" key="10">
    <source>
        <dbReference type="Proteomes" id="UP000001396"/>
    </source>
</evidence>
<sequence>MSNFVSNNNKRRWVYDATVGSQGSSTYDSKSAAAVSKSPIPMIAATNAAVASSSGAAANTNNEVLMNKKGWEVAKSPAKSIFMTGFLLWMIGSGISIFTMPVIIYSVINPIKAIFQTNNLFSRFKGNETLQMKITYIAIQLGLLAVALYKCSSMGLLPITPSDWISSLPLKINLDFSSGSFVN</sequence>
<dbReference type="GeneID" id="31356508"/>
<dbReference type="Pfam" id="PF06417">
    <property type="entry name" value="EMC4"/>
    <property type="match status" value="1"/>
</dbReference>
<keyword evidence="7 8" id="KW-0472">Membrane</keyword>
<evidence type="ECO:0000256" key="2">
    <source>
        <dbReference type="ARBA" id="ARBA00007715"/>
    </source>
</evidence>
<evidence type="ECO:0000256" key="1">
    <source>
        <dbReference type="ARBA" id="ARBA00004477"/>
    </source>
</evidence>
<evidence type="ECO:0000256" key="4">
    <source>
        <dbReference type="ARBA" id="ARBA00022692"/>
    </source>
</evidence>
<dbReference type="EMBL" id="ADBJ01000004">
    <property type="protein sequence ID" value="EFA85748.1"/>
    <property type="molecule type" value="Genomic_DNA"/>
</dbReference>
<dbReference type="RefSeq" id="XP_020437854.1">
    <property type="nucleotide sequence ID" value="XM_020571996.1"/>
</dbReference>
<keyword evidence="10" id="KW-1185">Reference proteome</keyword>
<evidence type="ECO:0000256" key="6">
    <source>
        <dbReference type="ARBA" id="ARBA00022989"/>
    </source>
</evidence>
<comment type="subcellular location">
    <subcellularLocation>
        <location evidence="1">Endoplasmic reticulum membrane</location>
        <topology evidence="1">Multi-pass membrane protein</topology>
    </subcellularLocation>
</comment>
<reference evidence="9 10" key="1">
    <citation type="journal article" date="2011" name="Genome Res.">
        <title>Phylogeny-wide analysis of social amoeba genomes highlights ancient origins for complex intercellular communication.</title>
        <authorList>
            <person name="Heidel A.J."/>
            <person name="Lawal H.M."/>
            <person name="Felder M."/>
            <person name="Schilde C."/>
            <person name="Helps N.R."/>
            <person name="Tunggal B."/>
            <person name="Rivero F."/>
            <person name="John U."/>
            <person name="Schleicher M."/>
            <person name="Eichinger L."/>
            <person name="Platzer M."/>
            <person name="Noegel A.A."/>
            <person name="Schaap P."/>
            <person name="Gloeckner G."/>
        </authorList>
    </citation>
    <scope>NUCLEOTIDE SEQUENCE [LARGE SCALE GENOMIC DNA]</scope>
    <source>
        <strain evidence="10">ATCC 26659 / Pp 5 / PN500</strain>
    </source>
</reference>
<comment type="similarity">
    <text evidence="2">Belongs to the EMC4 family.</text>
</comment>
<dbReference type="FunCoup" id="D3AXS1">
    <property type="interactions" value="306"/>
</dbReference>
<dbReference type="STRING" id="670386.D3AXS1"/>
<proteinExistence type="inferred from homology"/>
<gene>
    <name evidence="9" type="ORF">PPL_00978</name>
</gene>
<accession>D3AXS1</accession>
<dbReference type="OMA" id="IFMTGFL"/>
<evidence type="ECO:0000256" key="7">
    <source>
        <dbReference type="ARBA" id="ARBA00023136"/>
    </source>
</evidence>
<dbReference type="AlphaFoldDB" id="D3AXS1"/>
<dbReference type="Proteomes" id="UP000001396">
    <property type="component" value="Unassembled WGS sequence"/>
</dbReference>